<comment type="caution">
    <text evidence="15">The sequence shown here is derived from an EMBL/GenBank/DDBJ whole genome shotgun (WGS) entry which is preliminary data.</text>
</comment>
<dbReference type="GO" id="GO:0005524">
    <property type="term" value="F:ATP binding"/>
    <property type="evidence" value="ECO:0007669"/>
    <property type="project" value="UniProtKB-UniRule"/>
</dbReference>
<comment type="subcellular location">
    <subcellularLocation>
        <location evidence="1">Membrane</location>
        <topology evidence="1">Single-pass type I membrane protein</topology>
    </subcellularLocation>
</comment>
<protein>
    <recommendedName>
        <fullName evidence="14">Protein kinase domain-containing protein</fullName>
    </recommendedName>
</protein>
<evidence type="ECO:0000313" key="16">
    <source>
        <dbReference type="Proteomes" id="UP000631114"/>
    </source>
</evidence>
<dbReference type="GO" id="GO:0004672">
    <property type="term" value="F:protein kinase activity"/>
    <property type="evidence" value="ECO:0007669"/>
    <property type="project" value="InterPro"/>
</dbReference>
<sequence length="299" mass="32637">MTGKSLSRWPVYKIYDSDTKKARTEVDEASFEVNRVYLALSSSTSGFIQLTTNRRDANVLDEIGRSYLSRGGRLWDSDCGEVADFTTHFSFTISMLNPNGSNIPPDNNDGGDGLAFFLAPKGSTIPPDSATGESYEFHNILSWDFNSPELPSSPAVTNRGTGNGGGQQTGGREDKCTIKLVIDLVVGGSVLAAGLGLVFFVWRERSIQKKDEEDVLDISTDEDYEKGTGPKRFNYGELAHATSNFTEEGYKLGEGGFGGVYRGILSDSNEVVPVKKISRGSRQGKKEFVSKVKIISQLR</sequence>
<organism evidence="15 16">
    <name type="scientific">Coptis chinensis</name>
    <dbReference type="NCBI Taxonomy" id="261450"/>
    <lineage>
        <taxon>Eukaryota</taxon>
        <taxon>Viridiplantae</taxon>
        <taxon>Streptophyta</taxon>
        <taxon>Embryophyta</taxon>
        <taxon>Tracheophyta</taxon>
        <taxon>Spermatophyta</taxon>
        <taxon>Magnoliopsida</taxon>
        <taxon>Ranunculales</taxon>
        <taxon>Ranunculaceae</taxon>
        <taxon>Coptidoideae</taxon>
        <taxon>Coptis</taxon>
    </lineage>
</organism>
<dbReference type="InterPro" id="IPR013320">
    <property type="entry name" value="ConA-like_dom_sf"/>
</dbReference>
<name>A0A835LXG6_9MAGN</name>
<evidence type="ECO:0000256" key="4">
    <source>
        <dbReference type="ARBA" id="ARBA00022692"/>
    </source>
</evidence>
<dbReference type="PROSITE" id="PS00107">
    <property type="entry name" value="PROTEIN_KINASE_ATP"/>
    <property type="match status" value="1"/>
</dbReference>
<comment type="similarity">
    <text evidence="3">In the C-terminal section; belongs to the protein kinase superfamily. Ser/Thr protein kinase family.</text>
</comment>
<keyword evidence="16" id="KW-1185">Reference proteome</keyword>
<evidence type="ECO:0000256" key="12">
    <source>
        <dbReference type="SAM" id="MobiDB-lite"/>
    </source>
</evidence>
<dbReference type="InterPro" id="IPR011009">
    <property type="entry name" value="Kinase-like_dom_sf"/>
</dbReference>
<dbReference type="SUPFAM" id="SSF56112">
    <property type="entry name" value="Protein kinase-like (PK-like)"/>
    <property type="match status" value="1"/>
</dbReference>
<keyword evidence="8 11" id="KW-0067">ATP-binding</keyword>
<evidence type="ECO:0000259" key="14">
    <source>
        <dbReference type="PROSITE" id="PS50011"/>
    </source>
</evidence>
<evidence type="ECO:0000256" key="1">
    <source>
        <dbReference type="ARBA" id="ARBA00004479"/>
    </source>
</evidence>
<reference evidence="15 16" key="1">
    <citation type="submission" date="2020-10" db="EMBL/GenBank/DDBJ databases">
        <title>The Coptis chinensis genome and diversification of protoberbering-type alkaloids.</title>
        <authorList>
            <person name="Wang B."/>
            <person name="Shu S."/>
            <person name="Song C."/>
            <person name="Liu Y."/>
        </authorList>
    </citation>
    <scope>NUCLEOTIDE SEQUENCE [LARGE SCALE GENOMIC DNA]</scope>
    <source>
        <strain evidence="15">HL-2020</strain>
        <tissue evidence="15">Leaf</tissue>
    </source>
</reference>
<accession>A0A835LXG6</accession>
<gene>
    <name evidence="15" type="ORF">IFM89_036656</name>
</gene>
<keyword evidence="5" id="KW-0732">Signal</keyword>
<dbReference type="PROSITE" id="PS50011">
    <property type="entry name" value="PROTEIN_KINASE_DOM"/>
    <property type="match status" value="1"/>
</dbReference>
<dbReference type="InterPro" id="IPR001220">
    <property type="entry name" value="Legume_lectin_dom"/>
</dbReference>
<keyword evidence="9 13" id="KW-1133">Transmembrane helix</keyword>
<evidence type="ECO:0000256" key="9">
    <source>
        <dbReference type="ARBA" id="ARBA00022989"/>
    </source>
</evidence>
<evidence type="ECO:0000313" key="15">
    <source>
        <dbReference type="EMBL" id="KAF9611873.1"/>
    </source>
</evidence>
<keyword evidence="4 13" id="KW-0812">Transmembrane</keyword>
<dbReference type="InterPro" id="IPR017441">
    <property type="entry name" value="Protein_kinase_ATP_BS"/>
</dbReference>
<evidence type="ECO:0000256" key="5">
    <source>
        <dbReference type="ARBA" id="ARBA00022729"/>
    </source>
</evidence>
<dbReference type="GO" id="GO:0016020">
    <property type="term" value="C:membrane"/>
    <property type="evidence" value="ECO:0007669"/>
    <property type="project" value="UniProtKB-SubCell"/>
</dbReference>
<dbReference type="Gene3D" id="2.60.120.200">
    <property type="match status" value="1"/>
</dbReference>
<dbReference type="GO" id="GO:0030246">
    <property type="term" value="F:carbohydrate binding"/>
    <property type="evidence" value="ECO:0007669"/>
    <property type="project" value="UniProtKB-KW"/>
</dbReference>
<feature type="transmembrane region" description="Helical" evidence="13">
    <location>
        <begin position="180"/>
        <end position="202"/>
    </location>
</feature>
<evidence type="ECO:0000256" key="13">
    <source>
        <dbReference type="SAM" id="Phobius"/>
    </source>
</evidence>
<comment type="similarity">
    <text evidence="2">In the N-terminal section; belongs to the leguminous lectin family.</text>
</comment>
<evidence type="ECO:0000256" key="8">
    <source>
        <dbReference type="ARBA" id="ARBA00022840"/>
    </source>
</evidence>
<evidence type="ECO:0000256" key="3">
    <source>
        <dbReference type="ARBA" id="ARBA00010217"/>
    </source>
</evidence>
<feature type="region of interest" description="Disordered" evidence="12">
    <location>
        <begin position="152"/>
        <end position="172"/>
    </location>
</feature>
<feature type="domain" description="Protein kinase" evidence="14">
    <location>
        <begin position="246"/>
        <end position="299"/>
    </location>
</feature>
<evidence type="ECO:0000256" key="6">
    <source>
        <dbReference type="ARBA" id="ARBA00022734"/>
    </source>
</evidence>
<keyword evidence="10 13" id="KW-0472">Membrane</keyword>
<dbReference type="InterPro" id="IPR050528">
    <property type="entry name" value="L-type_Lectin-RKs"/>
</dbReference>
<dbReference type="AlphaFoldDB" id="A0A835LXG6"/>
<evidence type="ECO:0000256" key="10">
    <source>
        <dbReference type="ARBA" id="ARBA00023136"/>
    </source>
</evidence>
<dbReference type="EMBL" id="JADFTS010000004">
    <property type="protein sequence ID" value="KAF9611873.1"/>
    <property type="molecule type" value="Genomic_DNA"/>
</dbReference>
<evidence type="ECO:0000256" key="7">
    <source>
        <dbReference type="ARBA" id="ARBA00022741"/>
    </source>
</evidence>
<dbReference type="OrthoDB" id="2014828at2759"/>
<dbReference type="Proteomes" id="UP000631114">
    <property type="component" value="Unassembled WGS sequence"/>
</dbReference>
<keyword evidence="6" id="KW-0430">Lectin</keyword>
<dbReference type="Pfam" id="PF00139">
    <property type="entry name" value="Lectin_legB"/>
    <property type="match status" value="1"/>
</dbReference>
<dbReference type="PANTHER" id="PTHR27007">
    <property type="match status" value="1"/>
</dbReference>
<dbReference type="Gene3D" id="3.30.200.20">
    <property type="entry name" value="Phosphorylase Kinase, domain 1"/>
    <property type="match status" value="1"/>
</dbReference>
<evidence type="ECO:0000256" key="2">
    <source>
        <dbReference type="ARBA" id="ARBA00008536"/>
    </source>
</evidence>
<proteinExistence type="inferred from homology"/>
<dbReference type="SUPFAM" id="SSF49899">
    <property type="entry name" value="Concanavalin A-like lectins/glucanases"/>
    <property type="match status" value="2"/>
</dbReference>
<keyword evidence="7 11" id="KW-0547">Nucleotide-binding</keyword>
<feature type="binding site" evidence="11">
    <location>
        <position position="275"/>
    </location>
    <ligand>
        <name>ATP</name>
        <dbReference type="ChEBI" id="CHEBI:30616"/>
    </ligand>
</feature>
<dbReference type="InterPro" id="IPR000719">
    <property type="entry name" value="Prot_kinase_dom"/>
</dbReference>
<evidence type="ECO:0000256" key="11">
    <source>
        <dbReference type="PROSITE-ProRule" id="PRU10141"/>
    </source>
</evidence>